<keyword evidence="3" id="KW-1185">Reference proteome</keyword>
<evidence type="ECO:0000313" key="3">
    <source>
        <dbReference type="Proteomes" id="UP000092993"/>
    </source>
</evidence>
<comment type="caution">
    <text evidence="2">The sequence shown here is derived from an EMBL/GenBank/DDBJ whole genome shotgun (WGS) entry which is preliminary data.</text>
</comment>
<protein>
    <submittedName>
        <fullName evidence="2">Target of rapamycin complex 2 subunit bit61</fullName>
    </submittedName>
</protein>
<evidence type="ECO:0000313" key="2">
    <source>
        <dbReference type="EMBL" id="OBZ66068.1"/>
    </source>
</evidence>
<dbReference type="AlphaFoldDB" id="A0A1C7LNB4"/>
<dbReference type="Proteomes" id="UP000092993">
    <property type="component" value="Unassembled WGS sequence"/>
</dbReference>
<dbReference type="PANTHER" id="PTHR32428">
    <property type="entry name" value="TARGET OF RAPAMYCIN COMPLEX 2 SUBUNIT BIT61-RELATED"/>
    <property type="match status" value="1"/>
</dbReference>
<dbReference type="STRING" id="5627.A0A1C7LNB4"/>
<dbReference type="PANTHER" id="PTHR32428:SF2">
    <property type="entry name" value="TARGET OF RAPAMYCIN COMPLEX 2 SUBUNIT BIT61-RELATED"/>
    <property type="match status" value="1"/>
</dbReference>
<feature type="region of interest" description="Disordered" evidence="1">
    <location>
        <begin position="203"/>
        <end position="305"/>
    </location>
</feature>
<proteinExistence type="predicted"/>
<organism evidence="2 3">
    <name type="scientific">Grifola frondosa</name>
    <name type="common">Maitake</name>
    <name type="synonym">Polyporus frondosus</name>
    <dbReference type="NCBI Taxonomy" id="5627"/>
    <lineage>
        <taxon>Eukaryota</taxon>
        <taxon>Fungi</taxon>
        <taxon>Dikarya</taxon>
        <taxon>Basidiomycota</taxon>
        <taxon>Agaricomycotina</taxon>
        <taxon>Agaricomycetes</taxon>
        <taxon>Polyporales</taxon>
        <taxon>Grifolaceae</taxon>
        <taxon>Grifola</taxon>
    </lineage>
</organism>
<dbReference type="Pfam" id="PF08539">
    <property type="entry name" value="HbrB"/>
    <property type="match status" value="1"/>
</dbReference>
<dbReference type="EMBL" id="LUGG01000033">
    <property type="protein sequence ID" value="OBZ66068.1"/>
    <property type="molecule type" value="Genomic_DNA"/>
</dbReference>
<dbReference type="InterPro" id="IPR013745">
    <property type="entry name" value="Bit61/PRR5"/>
</dbReference>
<accession>A0A1C7LNB4</accession>
<dbReference type="GO" id="GO:0031932">
    <property type="term" value="C:TORC2 complex"/>
    <property type="evidence" value="ECO:0007669"/>
    <property type="project" value="TreeGrafter"/>
</dbReference>
<dbReference type="GO" id="GO:0038203">
    <property type="term" value="P:TORC2 signaling"/>
    <property type="evidence" value="ECO:0007669"/>
    <property type="project" value="TreeGrafter"/>
</dbReference>
<gene>
    <name evidence="2" type="primary">bit61</name>
    <name evidence="2" type="ORF">A0H81_13984</name>
</gene>
<dbReference type="OrthoDB" id="2290221at2759"/>
<name>A0A1C7LNB4_GRIFR</name>
<sequence>MFYPFQWRASTSPNAVVSLSPSKAISSLEHDTAELVASGMVTLNAKLAGIDDDKLVGRIVEIWGFFWDQVLPYVEGALLPLQTDPLLSSLYRHPKPASTHSAKASLSSLSSGPQIDVRTLALIAFRDRVILPLFPRLYACLTLPQEYTTSQPRLQQMLLVLVSQRSQRPTALSLTAPPPQPTKQKPHPLLRALRAPLAQQIPEKHRPPTVPTGAPSFLSAGLPRDRRGRIAQKERVGTPSVVRRVRSEGAEGRPLSNGSAENEADLETPRVTFADPGRERDKELLESLRSPDPETTRMSFGGWGLGAGREEDHVVEEEEEAMDWDHAQAVVERMVGMKADATAAEGWRRHG</sequence>
<evidence type="ECO:0000256" key="1">
    <source>
        <dbReference type="SAM" id="MobiDB-lite"/>
    </source>
</evidence>
<feature type="compositionally biased region" description="Basic and acidic residues" evidence="1">
    <location>
        <begin position="276"/>
        <end position="295"/>
    </location>
</feature>
<reference evidence="2 3" key="1">
    <citation type="submission" date="2016-03" db="EMBL/GenBank/DDBJ databases">
        <title>Whole genome sequencing of Grifola frondosa 9006-11.</title>
        <authorList>
            <person name="Min B."/>
            <person name="Park H."/>
            <person name="Kim J.-G."/>
            <person name="Cho H."/>
            <person name="Oh Y.-L."/>
            <person name="Kong W.-S."/>
            <person name="Choi I.-G."/>
        </authorList>
    </citation>
    <scope>NUCLEOTIDE SEQUENCE [LARGE SCALE GENOMIC DNA]</scope>
    <source>
        <strain evidence="2 3">9006-11</strain>
    </source>
</reference>